<dbReference type="Proteomes" id="UP001281147">
    <property type="component" value="Unassembled WGS sequence"/>
</dbReference>
<accession>A0ACC3NSL3</accession>
<keyword evidence="2" id="KW-1185">Reference proteome</keyword>
<protein>
    <submittedName>
        <fullName evidence="1">Protein phosphatase regulatory subunit Sds22</fullName>
    </submittedName>
</protein>
<organism evidence="1 2">
    <name type="scientific">Vermiconidia calcicola</name>
    <dbReference type="NCBI Taxonomy" id="1690605"/>
    <lineage>
        <taxon>Eukaryota</taxon>
        <taxon>Fungi</taxon>
        <taxon>Dikarya</taxon>
        <taxon>Ascomycota</taxon>
        <taxon>Pezizomycotina</taxon>
        <taxon>Dothideomycetes</taxon>
        <taxon>Dothideomycetidae</taxon>
        <taxon>Mycosphaerellales</taxon>
        <taxon>Extremaceae</taxon>
        <taxon>Vermiconidia</taxon>
    </lineage>
</organism>
<comment type="caution">
    <text evidence="1">The sequence shown here is derived from an EMBL/GenBank/DDBJ whole genome shotgun (WGS) entry which is preliminary data.</text>
</comment>
<name>A0ACC3NSL3_9PEZI</name>
<gene>
    <name evidence="1" type="primary">sds22_2</name>
    <name evidence="1" type="ORF">LTR37_002698</name>
</gene>
<sequence>MSEQSQPPNGDNEPKGSSSKPSTPHSKSGWDGKLRVNKQAVLANPEALSDPEYSDEDAPPQEQIDADEDLLEGEDPDVEAGGSIHSI</sequence>
<proteinExistence type="predicted"/>
<reference evidence="1" key="1">
    <citation type="submission" date="2023-07" db="EMBL/GenBank/DDBJ databases">
        <title>Black Yeasts Isolated from many extreme environments.</title>
        <authorList>
            <person name="Coleine C."/>
            <person name="Stajich J.E."/>
            <person name="Selbmann L."/>
        </authorList>
    </citation>
    <scope>NUCLEOTIDE SEQUENCE</scope>
    <source>
        <strain evidence="1">CCFEE 5714</strain>
    </source>
</reference>
<dbReference type="EMBL" id="JAUTXU010000014">
    <property type="protein sequence ID" value="KAK3722265.1"/>
    <property type="molecule type" value="Genomic_DNA"/>
</dbReference>
<evidence type="ECO:0000313" key="2">
    <source>
        <dbReference type="Proteomes" id="UP001281147"/>
    </source>
</evidence>
<evidence type="ECO:0000313" key="1">
    <source>
        <dbReference type="EMBL" id="KAK3722265.1"/>
    </source>
</evidence>